<dbReference type="OrthoDB" id="9772736at2"/>
<evidence type="ECO:0000259" key="11">
    <source>
        <dbReference type="Pfam" id="PF07992"/>
    </source>
</evidence>
<comment type="similarity">
    <text evidence="3">In the N-terminal section; belongs to the NADH:flavin oxidoreductase/NADH oxidase family.</text>
</comment>
<organism evidence="12 13">
    <name type="scientific">Leptospira sarikeiensis</name>
    <dbReference type="NCBI Taxonomy" id="2484943"/>
    <lineage>
        <taxon>Bacteria</taxon>
        <taxon>Pseudomonadati</taxon>
        <taxon>Spirochaetota</taxon>
        <taxon>Spirochaetia</taxon>
        <taxon>Leptospirales</taxon>
        <taxon>Leptospiraceae</taxon>
        <taxon>Leptospira</taxon>
    </lineage>
</organism>
<protein>
    <submittedName>
        <fullName evidence="12">FAD-dependent oxidoreductase</fullName>
    </submittedName>
</protein>
<evidence type="ECO:0000259" key="10">
    <source>
        <dbReference type="Pfam" id="PF00724"/>
    </source>
</evidence>
<accession>A0A4R9KBH9</accession>
<evidence type="ECO:0000256" key="7">
    <source>
        <dbReference type="ARBA" id="ARBA00023002"/>
    </source>
</evidence>
<keyword evidence="8" id="KW-0408">Iron</keyword>
<keyword evidence="9" id="KW-0411">Iron-sulfur</keyword>
<comment type="cofactor">
    <cofactor evidence="1">
        <name>FMN</name>
        <dbReference type="ChEBI" id="CHEBI:58210"/>
    </cofactor>
</comment>
<dbReference type="SUPFAM" id="SSF51905">
    <property type="entry name" value="FAD/NAD(P)-binding domain"/>
    <property type="match status" value="1"/>
</dbReference>
<dbReference type="PANTHER" id="PTHR42917">
    <property type="entry name" value="2,4-DIENOYL-COA REDUCTASE"/>
    <property type="match status" value="1"/>
</dbReference>
<dbReference type="PANTHER" id="PTHR42917:SF2">
    <property type="entry name" value="2,4-DIENOYL-COA REDUCTASE [(2E)-ENOYL-COA-PRODUCING]"/>
    <property type="match status" value="1"/>
</dbReference>
<feature type="domain" description="FAD/NAD(P)-binding" evidence="11">
    <location>
        <begin position="374"/>
        <end position="626"/>
    </location>
</feature>
<evidence type="ECO:0000313" key="12">
    <source>
        <dbReference type="EMBL" id="TGL63416.1"/>
    </source>
</evidence>
<dbReference type="GO" id="GO:0051536">
    <property type="term" value="F:iron-sulfur cluster binding"/>
    <property type="evidence" value="ECO:0007669"/>
    <property type="project" value="UniProtKB-KW"/>
</dbReference>
<comment type="caution">
    <text evidence="12">The sequence shown here is derived from an EMBL/GenBank/DDBJ whole genome shotgun (WGS) entry which is preliminary data.</text>
</comment>
<dbReference type="Gene3D" id="3.20.20.70">
    <property type="entry name" value="Aldolase class I"/>
    <property type="match status" value="1"/>
</dbReference>
<keyword evidence="7" id="KW-0560">Oxidoreductase</keyword>
<feature type="domain" description="NADH:flavin oxidoreductase/NADH oxidase N-terminal" evidence="10">
    <location>
        <begin position="5"/>
        <end position="326"/>
    </location>
</feature>
<dbReference type="RefSeq" id="WP_135648500.1">
    <property type="nucleotide sequence ID" value="NZ_RQGF01000012.1"/>
</dbReference>
<evidence type="ECO:0000256" key="6">
    <source>
        <dbReference type="ARBA" id="ARBA00022723"/>
    </source>
</evidence>
<sequence length="674" mass="73836">MERAFQPINIGKFTLPNRFVMGSMHLGLEGKTGTAERMAAFYGKRFEGGVGLIVTGGISVNEEGRGSKHFFNIQNEEHASELKKMNDLLNGSGTMCAQLFHAGRYAFDRNCVGPSAIRAPINRYIPKALTEEECWKTVEDFGIAAKLAKEVGFGAVEIMGSEGYLINQFFSPVTNHRDDHFGGDHKRRMNMAVEVLRAVVKNLPEGFPIIFRMSGIDLIPGNPTFEEVCDLAQTLKQEGVSALNIGIGWHESRIPTISQLVPRGAWANIAGRIKEKTPGIPIIASNRVNDPITVQRIFDKDQADIISMARPFLADPFIVKKIQTDTSDRINTCIACNQSCLDHAFVDKSVSCLVNPQAVNELDYVSDQNVQRQKVVVIGSGPGGLEAARASASLGHEVVLFEKSDQLGGQFLLASNIPGKSEFKETIRYFKNELPALGVDIRLNTNCDLKLLEELNPDAIIFATGVKPREFALPGIDTLPAGNYTDYLTGKFKAGKKVAVIGGGGIGVDVAHKLTEENDPSLESYSKKYNIDSYTNAIIQTHKSERDVAIFRRSGKHGAGLGPTTFWALKQELEASGVEFFQGLNYKEITKDGLKITMKNGEEVLYPCDSLVLCVGQEKESSLYETYKSLYPQKQIFVIGGAKDSKGIDAERAFMEGLNAAYSIGKENKVSATV</sequence>
<dbReference type="Pfam" id="PF00724">
    <property type="entry name" value="Oxidored_FMN"/>
    <property type="match status" value="1"/>
</dbReference>
<dbReference type="Gene3D" id="3.50.50.60">
    <property type="entry name" value="FAD/NAD(P)-binding domain"/>
    <property type="match status" value="1"/>
</dbReference>
<dbReference type="CDD" id="cd02930">
    <property type="entry name" value="DCR_FMN"/>
    <property type="match status" value="1"/>
</dbReference>
<keyword evidence="5" id="KW-0288">FMN</keyword>
<proteinExistence type="inferred from homology"/>
<keyword evidence="13" id="KW-1185">Reference proteome</keyword>
<evidence type="ECO:0000256" key="3">
    <source>
        <dbReference type="ARBA" id="ARBA00011048"/>
    </source>
</evidence>
<gene>
    <name evidence="12" type="ORF">EHQ64_05520</name>
</gene>
<name>A0A4R9KBH9_9LEPT</name>
<dbReference type="InterPro" id="IPR036188">
    <property type="entry name" value="FAD/NAD-bd_sf"/>
</dbReference>
<dbReference type="InterPro" id="IPR001155">
    <property type="entry name" value="OxRdtase_FMN_N"/>
</dbReference>
<dbReference type="AlphaFoldDB" id="A0A4R9KBH9"/>
<evidence type="ECO:0000313" key="13">
    <source>
        <dbReference type="Proteomes" id="UP000297762"/>
    </source>
</evidence>
<dbReference type="Gene3D" id="3.40.50.720">
    <property type="entry name" value="NAD(P)-binding Rossmann-like Domain"/>
    <property type="match status" value="1"/>
</dbReference>
<dbReference type="GO" id="GO:0010181">
    <property type="term" value="F:FMN binding"/>
    <property type="evidence" value="ECO:0007669"/>
    <property type="project" value="InterPro"/>
</dbReference>
<dbReference type="PRINTS" id="PR00411">
    <property type="entry name" value="PNDRDTASEI"/>
</dbReference>
<evidence type="ECO:0000256" key="5">
    <source>
        <dbReference type="ARBA" id="ARBA00022643"/>
    </source>
</evidence>
<dbReference type="Pfam" id="PF07992">
    <property type="entry name" value="Pyr_redox_2"/>
    <property type="match status" value="1"/>
</dbReference>
<dbReference type="Proteomes" id="UP000297762">
    <property type="component" value="Unassembled WGS sequence"/>
</dbReference>
<evidence type="ECO:0000256" key="8">
    <source>
        <dbReference type="ARBA" id="ARBA00023004"/>
    </source>
</evidence>
<dbReference type="GO" id="GO:0016491">
    <property type="term" value="F:oxidoreductase activity"/>
    <property type="evidence" value="ECO:0007669"/>
    <property type="project" value="UniProtKB-KW"/>
</dbReference>
<evidence type="ECO:0000256" key="9">
    <source>
        <dbReference type="ARBA" id="ARBA00023014"/>
    </source>
</evidence>
<evidence type="ECO:0000256" key="1">
    <source>
        <dbReference type="ARBA" id="ARBA00001917"/>
    </source>
</evidence>
<reference evidence="12" key="1">
    <citation type="journal article" date="2019" name="PLoS Negl. Trop. Dis.">
        <title>Revisiting the worldwide diversity of Leptospira species in the environment.</title>
        <authorList>
            <person name="Vincent A.T."/>
            <person name="Schiettekatte O."/>
            <person name="Bourhy P."/>
            <person name="Veyrier F.J."/>
            <person name="Picardeau M."/>
        </authorList>
    </citation>
    <scope>NUCLEOTIDE SEQUENCE [LARGE SCALE GENOMIC DNA]</scope>
    <source>
        <strain evidence="12">201702455</strain>
    </source>
</reference>
<dbReference type="InterPro" id="IPR051793">
    <property type="entry name" value="NADH:flavin_oxidoreductase"/>
</dbReference>
<dbReference type="InterPro" id="IPR023753">
    <property type="entry name" value="FAD/NAD-binding_dom"/>
</dbReference>
<evidence type="ECO:0000256" key="2">
    <source>
        <dbReference type="ARBA" id="ARBA00001966"/>
    </source>
</evidence>
<keyword evidence="6" id="KW-0479">Metal-binding</keyword>
<evidence type="ECO:0000256" key="4">
    <source>
        <dbReference type="ARBA" id="ARBA00022630"/>
    </source>
</evidence>
<keyword evidence="4" id="KW-0285">Flavoprotein</keyword>
<comment type="cofactor">
    <cofactor evidence="2">
        <name>[4Fe-4S] cluster</name>
        <dbReference type="ChEBI" id="CHEBI:49883"/>
    </cofactor>
</comment>
<dbReference type="GO" id="GO:0046872">
    <property type="term" value="F:metal ion binding"/>
    <property type="evidence" value="ECO:0007669"/>
    <property type="project" value="UniProtKB-KW"/>
</dbReference>
<dbReference type="InterPro" id="IPR013785">
    <property type="entry name" value="Aldolase_TIM"/>
</dbReference>
<dbReference type="EMBL" id="RQGF01000012">
    <property type="protein sequence ID" value="TGL63416.1"/>
    <property type="molecule type" value="Genomic_DNA"/>
</dbReference>
<dbReference type="PRINTS" id="PR00368">
    <property type="entry name" value="FADPNR"/>
</dbReference>
<dbReference type="SUPFAM" id="SSF51395">
    <property type="entry name" value="FMN-linked oxidoreductases"/>
    <property type="match status" value="1"/>
</dbReference>